<gene>
    <name evidence="4" type="ORF">CAK95_03140</name>
</gene>
<evidence type="ECO:0000313" key="5">
    <source>
        <dbReference type="Proteomes" id="UP000194137"/>
    </source>
</evidence>
<evidence type="ECO:0000256" key="1">
    <source>
        <dbReference type="ARBA" id="ARBA00023015"/>
    </source>
</evidence>
<proteinExistence type="predicted"/>
<organism evidence="4 5">
    <name type="scientific">Pseudorhodoplanes sinuspersici</name>
    <dbReference type="NCBI Taxonomy" id="1235591"/>
    <lineage>
        <taxon>Bacteria</taxon>
        <taxon>Pseudomonadati</taxon>
        <taxon>Pseudomonadota</taxon>
        <taxon>Alphaproteobacteria</taxon>
        <taxon>Hyphomicrobiales</taxon>
        <taxon>Pseudorhodoplanes</taxon>
    </lineage>
</organism>
<dbReference type="PANTHER" id="PTHR44688">
    <property type="entry name" value="DNA-BINDING TRANSCRIPTIONAL ACTIVATOR DEVR_DOSR"/>
    <property type="match status" value="1"/>
</dbReference>
<keyword evidence="3" id="KW-0804">Transcription</keyword>
<evidence type="ECO:0000256" key="2">
    <source>
        <dbReference type="ARBA" id="ARBA00023125"/>
    </source>
</evidence>
<dbReference type="InterPro" id="IPR016032">
    <property type="entry name" value="Sig_transdc_resp-reg_C-effctor"/>
</dbReference>
<evidence type="ECO:0000256" key="3">
    <source>
        <dbReference type="ARBA" id="ARBA00023163"/>
    </source>
</evidence>
<evidence type="ECO:0000313" key="4">
    <source>
        <dbReference type="EMBL" id="ARP98191.1"/>
    </source>
</evidence>
<dbReference type="Pfam" id="PF00196">
    <property type="entry name" value="GerE"/>
    <property type="match status" value="1"/>
</dbReference>
<dbReference type="GO" id="GO:0003677">
    <property type="term" value="F:DNA binding"/>
    <property type="evidence" value="ECO:0007669"/>
    <property type="project" value="UniProtKB-KW"/>
</dbReference>
<dbReference type="InterPro" id="IPR036388">
    <property type="entry name" value="WH-like_DNA-bd_sf"/>
</dbReference>
<accession>A0A1W6ZLG4</accession>
<keyword evidence="2" id="KW-0238">DNA-binding</keyword>
<protein>
    <submittedName>
        <fullName evidence="4">Uncharacterized protein</fullName>
    </submittedName>
</protein>
<dbReference type="SMART" id="SM00421">
    <property type="entry name" value="HTH_LUXR"/>
    <property type="match status" value="1"/>
</dbReference>
<dbReference type="InterPro" id="IPR000792">
    <property type="entry name" value="Tscrpt_reg_LuxR_C"/>
</dbReference>
<name>A0A1W6ZLG4_9HYPH</name>
<dbReference type="STRING" id="1235591.CAK95_03140"/>
<dbReference type="Proteomes" id="UP000194137">
    <property type="component" value="Chromosome"/>
</dbReference>
<dbReference type="PRINTS" id="PR00038">
    <property type="entry name" value="HTHLUXR"/>
</dbReference>
<dbReference type="SUPFAM" id="SSF46894">
    <property type="entry name" value="C-terminal effector domain of the bipartite response regulators"/>
    <property type="match status" value="1"/>
</dbReference>
<sequence>MTPDRDHSASRGKIAVCIAISDPALVRRVASLLASDSRLKVCFDLNDAPDADVILADHALPSLPQPVIIIDDSERGPDAGDADVRAILPRTVDADLLRAAVMIVAAGFAISEVDGLRGLFDEPSRVTRSLDIDEGEITLTAREGEVLDLLAHGASNKIIARELKISIHTAKFHVASVLAKLGARNRSDAVAIGVRRGLILL</sequence>
<keyword evidence="5" id="KW-1185">Reference proteome</keyword>
<dbReference type="Gene3D" id="1.10.10.10">
    <property type="entry name" value="Winged helix-like DNA-binding domain superfamily/Winged helix DNA-binding domain"/>
    <property type="match status" value="1"/>
</dbReference>
<keyword evidence="1" id="KW-0805">Transcription regulation</keyword>
<dbReference type="PROSITE" id="PS50043">
    <property type="entry name" value="HTH_LUXR_2"/>
    <property type="match status" value="1"/>
</dbReference>
<dbReference type="GO" id="GO:0006355">
    <property type="term" value="P:regulation of DNA-templated transcription"/>
    <property type="evidence" value="ECO:0007669"/>
    <property type="project" value="InterPro"/>
</dbReference>
<dbReference type="AlphaFoldDB" id="A0A1W6ZLG4"/>
<reference evidence="4 5" key="1">
    <citation type="submission" date="2017-05" db="EMBL/GenBank/DDBJ databases">
        <title>Full genome sequence of Pseudorhodoplanes sinuspersici.</title>
        <authorList>
            <person name="Dastgheib S.M.M."/>
            <person name="Shavandi M."/>
            <person name="Tirandaz H."/>
        </authorList>
    </citation>
    <scope>NUCLEOTIDE SEQUENCE [LARGE SCALE GENOMIC DNA]</scope>
    <source>
        <strain evidence="4 5">RIPI110</strain>
    </source>
</reference>
<dbReference type="EMBL" id="CP021112">
    <property type="protein sequence ID" value="ARP98191.1"/>
    <property type="molecule type" value="Genomic_DNA"/>
</dbReference>
<dbReference type="CDD" id="cd06170">
    <property type="entry name" value="LuxR_C_like"/>
    <property type="match status" value="1"/>
</dbReference>
<dbReference type="KEGG" id="psin:CAK95_03140"/>
<dbReference type="PANTHER" id="PTHR44688:SF25">
    <property type="entry name" value="HTH LUXR-TYPE DOMAIN-CONTAINING PROTEIN"/>
    <property type="match status" value="1"/>
</dbReference>